<comment type="caution">
    <text evidence="1">The sequence shown here is derived from an EMBL/GenBank/DDBJ whole genome shotgun (WGS) entry which is preliminary data.</text>
</comment>
<organism evidence="1 2">
    <name type="scientific">Microbispora corallina</name>
    <dbReference type="NCBI Taxonomy" id="83302"/>
    <lineage>
        <taxon>Bacteria</taxon>
        <taxon>Bacillati</taxon>
        <taxon>Actinomycetota</taxon>
        <taxon>Actinomycetes</taxon>
        <taxon>Streptosporangiales</taxon>
        <taxon>Streptosporangiaceae</taxon>
        <taxon>Microbispora</taxon>
    </lineage>
</organism>
<reference evidence="1 2" key="1">
    <citation type="submission" date="2021-01" db="EMBL/GenBank/DDBJ databases">
        <title>Whole genome shotgun sequence of Microbispora corallina NBRC 16416.</title>
        <authorList>
            <person name="Komaki H."/>
            <person name="Tamura T."/>
        </authorList>
    </citation>
    <scope>NUCLEOTIDE SEQUENCE [LARGE SCALE GENOMIC DNA]</scope>
    <source>
        <strain evidence="1 2">NBRC 16416</strain>
    </source>
</reference>
<sequence length="109" mass="12620">MHFNNKGVRNRPRTGLRMRIVARLWRISEAAFAEVDAFAWVQGWQITRTWHTHTYRDRRFDALISCRACAATGRSPTDRPCEECRGTGRVNLMEPPITRRPEQPSGGRP</sequence>
<protein>
    <submittedName>
        <fullName evidence="1">Uncharacterized protein</fullName>
    </submittedName>
</protein>
<gene>
    <name evidence="1" type="ORF">Mco01_25870</name>
</gene>
<proteinExistence type="predicted"/>
<accession>A0ABQ4FXQ7</accession>
<dbReference type="EMBL" id="BOOC01000009">
    <property type="protein sequence ID" value="GIH39587.1"/>
    <property type="molecule type" value="Genomic_DNA"/>
</dbReference>
<name>A0ABQ4FXQ7_9ACTN</name>
<keyword evidence="2" id="KW-1185">Reference proteome</keyword>
<dbReference type="Proteomes" id="UP000603904">
    <property type="component" value="Unassembled WGS sequence"/>
</dbReference>
<evidence type="ECO:0000313" key="2">
    <source>
        <dbReference type="Proteomes" id="UP000603904"/>
    </source>
</evidence>
<dbReference type="Gene3D" id="6.20.20.10">
    <property type="match status" value="1"/>
</dbReference>
<evidence type="ECO:0000313" key="1">
    <source>
        <dbReference type="EMBL" id="GIH39587.1"/>
    </source>
</evidence>